<dbReference type="FunFam" id="3.40.640.10:FF:000012">
    <property type="entry name" value="alanine aminotransferase 2"/>
    <property type="match status" value="1"/>
</dbReference>
<dbReference type="PANTHER" id="PTHR11751:SF29">
    <property type="entry name" value="ALANINE TRANSAMINASE"/>
    <property type="match status" value="1"/>
</dbReference>
<dbReference type="InterPro" id="IPR004839">
    <property type="entry name" value="Aminotransferase_I/II_large"/>
</dbReference>
<dbReference type="FunFam" id="1.10.287.1970:FF:000001">
    <property type="entry name" value="Alanine aminotransferase 2"/>
    <property type="match status" value="1"/>
</dbReference>
<comment type="subunit">
    <text evidence="2">Homodimer.</text>
</comment>
<evidence type="ECO:0000256" key="1">
    <source>
        <dbReference type="ARBA" id="ARBA00001933"/>
    </source>
</evidence>
<dbReference type="GO" id="GO:0004021">
    <property type="term" value="F:L-alanine:2-oxoglutarate aminotransferase activity"/>
    <property type="evidence" value="ECO:0007669"/>
    <property type="project" value="UniProtKB-EC"/>
</dbReference>
<dbReference type="PANTHER" id="PTHR11751">
    <property type="entry name" value="ALANINE AMINOTRANSFERASE"/>
    <property type="match status" value="1"/>
</dbReference>
<evidence type="ECO:0000256" key="3">
    <source>
        <dbReference type="ARBA" id="ARBA00022576"/>
    </source>
</evidence>
<dbReference type="Gene3D" id="3.90.1150.10">
    <property type="entry name" value="Aspartate Aminotransferase, domain 1"/>
    <property type="match status" value="1"/>
</dbReference>
<dbReference type="EMBL" id="KL363235">
    <property type="protein sequence ID" value="KFD51767.1"/>
    <property type="molecule type" value="Genomic_DNA"/>
</dbReference>
<dbReference type="EMBL" id="KL367559">
    <property type="protein sequence ID" value="KFD64202.1"/>
    <property type="molecule type" value="Genomic_DNA"/>
</dbReference>
<keyword evidence="3" id="KW-0032">Aminotransferase</keyword>
<evidence type="ECO:0000256" key="8">
    <source>
        <dbReference type="ARBA" id="ARBA00026106"/>
    </source>
</evidence>
<dbReference type="InterPro" id="IPR045088">
    <property type="entry name" value="ALAT1/2-like"/>
</dbReference>
<evidence type="ECO:0000259" key="10">
    <source>
        <dbReference type="Pfam" id="PF00155"/>
    </source>
</evidence>
<keyword evidence="4" id="KW-0808">Transferase</keyword>
<gene>
    <name evidence="11" type="ORF">M513_07294</name>
    <name evidence="12" type="ORF">M514_07294</name>
</gene>
<dbReference type="InterPro" id="IPR015422">
    <property type="entry name" value="PyrdxlP-dep_Trfase_small"/>
</dbReference>
<dbReference type="GO" id="GO:0030170">
    <property type="term" value="F:pyridoxal phosphate binding"/>
    <property type="evidence" value="ECO:0007669"/>
    <property type="project" value="InterPro"/>
</dbReference>
<dbReference type="SUPFAM" id="SSF53383">
    <property type="entry name" value="PLP-dependent transferases"/>
    <property type="match status" value="1"/>
</dbReference>
<organism evidence="11 13">
    <name type="scientific">Trichuris suis</name>
    <name type="common">pig whipworm</name>
    <dbReference type="NCBI Taxonomy" id="68888"/>
    <lineage>
        <taxon>Eukaryota</taxon>
        <taxon>Metazoa</taxon>
        <taxon>Ecdysozoa</taxon>
        <taxon>Nematoda</taxon>
        <taxon>Enoplea</taxon>
        <taxon>Dorylaimia</taxon>
        <taxon>Trichinellida</taxon>
        <taxon>Trichuridae</taxon>
        <taxon>Trichuris</taxon>
    </lineage>
</organism>
<dbReference type="Proteomes" id="UP000030764">
    <property type="component" value="Unassembled WGS sequence"/>
</dbReference>
<evidence type="ECO:0000313" key="11">
    <source>
        <dbReference type="EMBL" id="KFD51767.1"/>
    </source>
</evidence>
<evidence type="ECO:0000313" key="12">
    <source>
        <dbReference type="EMBL" id="KFD64202.1"/>
    </source>
</evidence>
<dbReference type="Gene3D" id="3.40.640.10">
    <property type="entry name" value="Type I PLP-dependent aspartate aminotransferase-like (Major domain)"/>
    <property type="match status" value="1"/>
</dbReference>
<evidence type="ECO:0000256" key="4">
    <source>
        <dbReference type="ARBA" id="ARBA00022679"/>
    </source>
</evidence>
<reference evidence="11 13" key="1">
    <citation type="journal article" date="2014" name="Nat. Genet.">
        <title>Genome and transcriptome of the porcine whipworm Trichuris suis.</title>
        <authorList>
            <person name="Jex A.R."/>
            <person name="Nejsum P."/>
            <person name="Schwarz E.M."/>
            <person name="Hu L."/>
            <person name="Young N.D."/>
            <person name="Hall R.S."/>
            <person name="Korhonen P.K."/>
            <person name="Liao S."/>
            <person name="Thamsborg S."/>
            <person name="Xia J."/>
            <person name="Xu P."/>
            <person name="Wang S."/>
            <person name="Scheerlinck J.P."/>
            <person name="Hofmann A."/>
            <person name="Sternberg P.W."/>
            <person name="Wang J."/>
            <person name="Gasser R.B."/>
        </authorList>
    </citation>
    <scope>NUCLEOTIDE SEQUENCE [LARGE SCALE GENOMIC DNA]</scope>
    <source>
        <strain evidence="12">DCEP-RM93F</strain>
        <strain evidence="11">DCEP-RM93M</strain>
    </source>
</reference>
<keyword evidence="13" id="KW-1185">Reference proteome</keyword>
<comment type="pathway">
    <text evidence="6">Amino-acid degradation; L-alanine degradation via transaminase pathway; pyruvate from L-alanine: step 1/1.</text>
</comment>
<name>A0A085M3H1_9BILA</name>
<dbReference type="EC" id="2.6.1.2" evidence="8"/>
<evidence type="ECO:0000256" key="6">
    <source>
        <dbReference type="ARBA" id="ARBA00025708"/>
    </source>
</evidence>
<accession>A0A085M3H1</accession>
<dbReference type="GO" id="GO:0042853">
    <property type="term" value="P:L-alanine catabolic process"/>
    <property type="evidence" value="ECO:0007669"/>
    <property type="project" value="UniProtKB-UniPathway"/>
</dbReference>
<dbReference type="FunFam" id="3.90.1150.10:FF:000010">
    <property type="entry name" value="Alanine aminotransferase 2"/>
    <property type="match status" value="1"/>
</dbReference>
<evidence type="ECO:0000313" key="13">
    <source>
        <dbReference type="Proteomes" id="UP000030764"/>
    </source>
</evidence>
<dbReference type="AlphaFoldDB" id="A0A085M3H1"/>
<dbReference type="InterPro" id="IPR015421">
    <property type="entry name" value="PyrdxlP-dep_Trfase_major"/>
</dbReference>
<dbReference type="Proteomes" id="UP000030758">
    <property type="component" value="Unassembled WGS sequence"/>
</dbReference>
<evidence type="ECO:0000256" key="9">
    <source>
        <dbReference type="ARBA" id="ARBA00047412"/>
    </source>
</evidence>
<comment type="catalytic activity">
    <reaction evidence="9">
        <text>L-alanine + 2-oxoglutarate = pyruvate + L-glutamate</text>
        <dbReference type="Rhea" id="RHEA:19453"/>
        <dbReference type="ChEBI" id="CHEBI:15361"/>
        <dbReference type="ChEBI" id="CHEBI:16810"/>
        <dbReference type="ChEBI" id="CHEBI:29985"/>
        <dbReference type="ChEBI" id="CHEBI:57972"/>
        <dbReference type="EC" id="2.6.1.2"/>
    </reaction>
</comment>
<dbReference type="Gene3D" id="1.10.287.1970">
    <property type="match status" value="1"/>
</dbReference>
<comment type="similarity">
    <text evidence="7">Belongs to the class-I pyridoxal-phosphate-dependent aminotransferase family. Alanine aminotransferase subfamily.</text>
</comment>
<dbReference type="UniPathway" id="UPA00528">
    <property type="reaction ID" value="UER00586"/>
</dbReference>
<dbReference type="Pfam" id="PF00155">
    <property type="entry name" value="Aminotran_1_2"/>
    <property type="match status" value="1"/>
</dbReference>
<evidence type="ECO:0000256" key="2">
    <source>
        <dbReference type="ARBA" id="ARBA00011738"/>
    </source>
</evidence>
<dbReference type="CDD" id="cd00609">
    <property type="entry name" value="AAT_like"/>
    <property type="match status" value="1"/>
</dbReference>
<evidence type="ECO:0000256" key="7">
    <source>
        <dbReference type="ARBA" id="ARBA00025785"/>
    </source>
</evidence>
<dbReference type="InterPro" id="IPR015424">
    <property type="entry name" value="PyrdxlP-dep_Trfase"/>
</dbReference>
<proteinExistence type="inferred from homology"/>
<sequence>RVKFLCCHSVYSTERNGRFRKVAKYGFDGQFSSALTFALIWQCDFLPVFWDTPTRTRTGYLLAAARVTHFSTFAHVCLPFLFDIRPRCDAVVSSLPSLSIDVRFMLIDCRVHITTRQLRIYKATVLSTTLSMPILTSPTNRLNFADCSGKRNSQSQTGAADAMSASPCRNLLTMKELNPHIIEMQYAVRGPLVIRAAEIEKELKQNVKKPFKSVIRVNIGDAHAMQQHSITFIRQVIAACTYPSLLDSTQFPSDVIERARLLLGDCGGCSVGSYSASVGLKVVREHVSDYIRKRDGGIPSDPENIILSNGASEAIRSLMKLFNRPDSGGKPAGVMVSIPQYPLYSATISEYGIYRIGYYLNEEKNWALDIAELKRALEEARPKCHPVLLCVINPGNPTGQVLTRANIEEVIKFAYQEKLFLFADEVYQDNVYDPDSKFHSFKKVMHEMGPPYSHMELASFHSASKGYTGECGLRGGYAEIVNMHPEVLTQFKKSISAKLCSSVLGQVAMDCVVKPPAPGEPSYELFAKEKAEVLKNLHDKASMISEALNGIKGVKCNKVQGAMYAFPRIFLPPKAIEKAKSLGQEPDFFYAMNLLENTGVCVIPGSGFGQKEGTFHFRTTILPPPAVFHDFIERFSKFHEHFMTMYS</sequence>
<evidence type="ECO:0000256" key="5">
    <source>
        <dbReference type="ARBA" id="ARBA00022898"/>
    </source>
</evidence>
<keyword evidence="5" id="KW-0663">Pyridoxal phosphate</keyword>
<comment type="cofactor">
    <cofactor evidence="1">
        <name>pyridoxal 5'-phosphate</name>
        <dbReference type="ChEBI" id="CHEBI:597326"/>
    </cofactor>
</comment>
<feature type="non-terminal residue" evidence="11">
    <location>
        <position position="1"/>
    </location>
</feature>
<feature type="domain" description="Aminotransferase class I/classII large" evidence="10">
    <location>
        <begin position="270"/>
        <end position="621"/>
    </location>
</feature>
<protein>
    <recommendedName>
        <fullName evidence="8">alanine transaminase</fullName>
        <ecNumber evidence="8">2.6.1.2</ecNumber>
    </recommendedName>
</protein>